<dbReference type="Gene3D" id="1.10.287.470">
    <property type="entry name" value="Helix hairpin bin"/>
    <property type="match status" value="1"/>
</dbReference>
<organism evidence="3 4">
    <name type="scientific">Pontibacter silvestris</name>
    <dbReference type="NCBI Taxonomy" id="2305183"/>
    <lineage>
        <taxon>Bacteria</taxon>
        <taxon>Pseudomonadati</taxon>
        <taxon>Bacteroidota</taxon>
        <taxon>Cytophagia</taxon>
        <taxon>Cytophagales</taxon>
        <taxon>Hymenobacteraceae</taxon>
        <taxon>Pontibacter</taxon>
    </lineage>
</organism>
<evidence type="ECO:0000313" key="4">
    <source>
        <dbReference type="Proteomes" id="UP001597369"/>
    </source>
</evidence>
<evidence type="ECO:0000256" key="1">
    <source>
        <dbReference type="ARBA" id="ARBA00004196"/>
    </source>
</evidence>
<evidence type="ECO:0000313" key="3">
    <source>
        <dbReference type="EMBL" id="MFD2067984.1"/>
    </source>
</evidence>
<keyword evidence="2" id="KW-0175">Coiled coil</keyword>
<keyword evidence="4" id="KW-1185">Reference proteome</keyword>
<dbReference type="InterPro" id="IPR050465">
    <property type="entry name" value="UPF0194_transport"/>
</dbReference>
<gene>
    <name evidence="3" type="ORF">ACFSKU_13900</name>
</gene>
<protein>
    <recommendedName>
        <fullName evidence="5">HlyD family secretion protein</fullName>
    </recommendedName>
</protein>
<accession>A0ABW4WZA0</accession>
<dbReference type="PANTHER" id="PTHR32347:SF23">
    <property type="entry name" value="BLL5650 PROTEIN"/>
    <property type="match status" value="1"/>
</dbReference>
<dbReference type="PANTHER" id="PTHR32347">
    <property type="entry name" value="EFFLUX SYSTEM COMPONENT YKNX-RELATED"/>
    <property type="match status" value="1"/>
</dbReference>
<reference evidence="4" key="1">
    <citation type="journal article" date="2019" name="Int. J. Syst. Evol. Microbiol.">
        <title>The Global Catalogue of Microorganisms (GCM) 10K type strain sequencing project: providing services to taxonomists for standard genome sequencing and annotation.</title>
        <authorList>
            <consortium name="The Broad Institute Genomics Platform"/>
            <consortium name="The Broad Institute Genome Sequencing Center for Infectious Disease"/>
            <person name="Wu L."/>
            <person name="Ma J."/>
        </authorList>
    </citation>
    <scope>NUCLEOTIDE SEQUENCE [LARGE SCALE GENOMIC DNA]</scope>
    <source>
        <strain evidence="4">JCM 16545</strain>
    </source>
</reference>
<name>A0ABW4WZA0_9BACT</name>
<comment type="subcellular location">
    <subcellularLocation>
        <location evidence="1">Cell envelope</location>
    </subcellularLocation>
</comment>
<sequence>MLFAEHTSKLNVDTERVTIGDVQQGTFQAFIAIDGSVDPLNTFYLDITEGGRLEKIYTDDDQPVEKGDTILKPSNTTLQIDFMTRETQLYDLMNERQNSEITMKQDLIRKQNELAEIEYNLVLAKRKFERNQMLFAEKVISQKEYAAAKDEYEYLNKRKILADRSVKQDAQLMNGRLHQLDESESKLLSHL</sequence>
<comment type="caution">
    <text evidence="3">The sequence shown here is derived from an EMBL/GenBank/DDBJ whole genome shotgun (WGS) entry which is preliminary data.</text>
</comment>
<proteinExistence type="predicted"/>
<evidence type="ECO:0008006" key="5">
    <source>
        <dbReference type="Google" id="ProtNLM"/>
    </source>
</evidence>
<dbReference type="Proteomes" id="UP001597369">
    <property type="component" value="Unassembled WGS sequence"/>
</dbReference>
<evidence type="ECO:0000256" key="2">
    <source>
        <dbReference type="ARBA" id="ARBA00023054"/>
    </source>
</evidence>
<dbReference type="EMBL" id="JBHUHV010000039">
    <property type="protein sequence ID" value="MFD2067984.1"/>
    <property type="molecule type" value="Genomic_DNA"/>
</dbReference>